<dbReference type="InterPro" id="IPR036511">
    <property type="entry name" value="TGT-like_sf"/>
</dbReference>
<sequence length="326" mass="37236">MRPVVVFGVPDTMIRIWDIMPDIEIMVNNIRWKWNKPAVARVWVDSGGYQIMVKGLNLKVDVLIQRYKNFDGDMFLSLDIPPRELCHATRELVMQNIRNFELLYEKLDGKKIVPVIHCYESDLLLRSVDVYRSYGVDTIAFGGAVPPSMAKMGKGSRTLPMLALTIVRKAYNKWIHALGIGGASAIYRALSILGVNSLDSSSWRTKAAYGKVMIPGLGERYVGNGLAKFGRKDLTNDDYMLLEESLARTGFPYIEILEELLTTFRGRAIINAWIMKHYIDVIYANNGFKWYLDYASKYASLSLDEATSLLDKKIRRYRRKISNMPQ</sequence>
<protein>
    <recommendedName>
        <fullName evidence="2">tRNA-ribosyltransferase</fullName>
    </recommendedName>
</protein>
<dbReference type="EMBL" id="DSGT01000012">
    <property type="protein sequence ID" value="HEW53414.1"/>
    <property type="molecule type" value="Genomic_DNA"/>
</dbReference>
<comment type="caution">
    <text evidence="1">The sequence shown here is derived from an EMBL/GenBank/DDBJ whole genome shotgun (WGS) entry which is preliminary data.</text>
</comment>
<proteinExistence type="predicted"/>
<dbReference type="GO" id="GO:0006400">
    <property type="term" value="P:tRNA modification"/>
    <property type="evidence" value="ECO:0007669"/>
    <property type="project" value="InterPro"/>
</dbReference>
<dbReference type="AlphaFoldDB" id="A0A7C2VBM9"/>
<dbReference type="Gene3D" id="3.20.20.105">
    <property type="entry name" value="Queuine tRNA-ribosyltransferase-like"/>
    <property type="match status" value="1"/>
</dbReference>
<reference evidence="1" key="1">
    <citation type="journal article" date="2020" name="mSystems">
        <title>Genome- and Community-Level Interaction Insights into Carbon Utilization and Element Cycling Functions of Hydrothermarchaeota in Hydrothermal Sediment.</title>
        <authorList>
            <person name="Zhou Z."/>
            <person name="Liu Y."/>
            <person name="Xu W."/>
            <person name="Pan J."/>
            <person name="Luo Z.H."/>
            <person name="Li M."/>
        </authorList>
    </citation>
    <scope>NUCLEOTIDE SEQUENCE [LARGE SCALE GENOMIC DNA]</scope>
    <source>
        <strain evidence="1">SpSt-16</strain>
    </source>
</reference>
<gene>
    <name evidence="1" type="ORF">ENO77_04570</name>
</gene>
<evidence type="ECO:0008006" key="2">
    <source>
        <dbReference type="Google" id="ProtNLM"/>
    </source>
</evidence>
<dbReference type="SUPFAM" id="SSF51713">
    <property type="entry name" value="tRNA-guanine transglycosylase"/>
    <property type="match status" value="1"/>
</dbReference>
<accession>A0A7C2VBM9</accession>
<name>A0A7C2VBM9_9CREN</name>
<evidence type="ECO:0000313" key="1">
    <source>
        <dbReference type="EMBL" id="HEW53414.1"/>
    </source>
</evidence>
<organism evidence="1">
    <name type="scientific">Ignisphaera aggregans</name>
    <dbReference type="NCBI Taxonomy" id="334771"/>
    <lineage>
        <taxon>Archaea</taxon>
        <taxon>Thermoproteota</taxon>
        <taxon>Thermoprotei</taxon>
        <taxon>Desulfurococcales</taxon>
        <taxon>Desulfurococcaceae</taxon>
        <taxon>Ignisphaera</taxon>
    </lineage>
</organism>